<protein>
    <submittedName>
        <fullName evidence="2">ANTAR domain-containing protein</fullName>
    </submittedName>
</protein>
<accession>A0A4Z1CHT4</accession>
<reference evidence="2 3" key="1">
    <citation type="submission" date="2019-03" db="EMBL/GenBank/DDBJ databases">
        <authorList>
            <person name="Li J."/>
        </authorList>
    </citation>
    <scope>NUCLEOTIDE SEQUENCE [LARGE SCALE GENOMIC DNA]</scope>
    <source>
        <strain evidence="2 3">3058</strain>
    </source>
</reference>
<dbReference type="SMART" id="SM01012">
    <property type="entry name" value="ANTAR"/>
    <property type="match status" value="1"/>
</dbReference>
<organism evidence="2 3">
    <name type="scientific">Paracoccus liaowanqingii</name>
    <dbReference type="NCBI Taxonomy" id="2560053"/>
    <lineage>
        <taxon>Bacteria</taxon>
        <taxon>Pseudomonadati</taxon>
        <taxon>Pseudomonadota</taxon>
        <taxon>Alphaproteobacteria</taxon>
        <taxon>Rhodobacterales</taxon>
        <taxon>Paracoccaceae</taxon>
        <taxon>Paracoccus</taxon>
    </lineage>
</organism>
<evidence type="ECO:0000313" key="3">
    <source>
        <dbReference type="Proteomes" id="UP000297972"/>
    </source>
</evidence>
<dbReference type="InterPro" id="IPR005561">
    <property type="entry name" value="ANTAR"/>
</dbReference>
<dbReference type="PIRSF" id="PIRSF036382">
    <property type="entry name" value="RR_antiterm"/>
    <property type="match status" value="1"/>
</dbReference>
<keyword evidence="3" id="KW-1185">Reference proteome</keyword>
<evidence type="ECO:0000313" key="2">
    <source>
        <dbReference type="EMBL" id="TGN61856.1"/>
    </source>
</evidence>
<sequence>MTRPGPRVIENLRGLRVAVVHAPDQDCDALSSQLRRIGCEPVPIWPAPVAVPQGVDLVFLQLDHGTHPSKTWALDEAAPAIIVVLEYENPVMLKALLDSGALGVLVKPLRPAGVLSTLVLAQGLGGYLKRQEAKVRKLEESLKAHRDVAKAAKILGELKDVPESQAFELIRNQATRRRISMAQVANAIINAQDVLKDLSEG</sequence>
<gene>
    <name evidence="2" type="ORF">E4L95_08865</name>
</gene>
<dbReference type="GO" id="GO:0003723">
    <property type="term" value="F:RNA binding"/>
    <property type="evidence" value="ECO:0007669"/>
    <property type="project" value="InterPro"/>
</dbReference>
<comment type="caution">
    <text evidence="2">The sequence shown here is derived from an EMBL/GenBank/DDBJ whole genome shotgun (WGS) entry which is preliminary data.</text>
</comment>
<proteinExistence type="predicted"/>
<dbReference type="InterPro" id="IPR049021">
    <property type="entry name" value="AmiR_N"/>
</dbReference>
<dbReference type="InterPro" id="IPR008327">
    <property type="entry name" value="Sig_transdc_resp-reg_antiterm"/>
</dbReference>
<dbReference type="PROSITE" id="PS50921">
    <property type="entry name" value="ANTAR"/>
    <property type="match status" value="1"/>
</dbReference>
<dbReference type="OrthoDB" id="7366028at2"/>
<name>A0A4Z1CHT4_9RHOB</name>
<feature type="domain" description="ANTAR" evidence="1">
    <location>
        <begin position="128"/>
        <end position="189"/>
    </location>
</feature>
<dbReference type="Proteomes" id="UP000297972">
    <property type="component" value="Unassembled WGS sequence"/>
</dbReference>
<dbReference type="RefSeq" id="WP_135817307.1">
    <property type="nucleotide sequence ID" value="NZ_SRPG01000067.1"/>
</dbReference>
<dbReference type="Gene3D" id="3.40.50.2300">
    <property type="match status" value="1"/>
</dbReference>
<dbReference type="SUPFAM" id="SSF52172">
    <property type="entry name" value="CheY-like"/>
    <property type="match status" value="1"/>
</dbReference>
<dbReference type="InterPro" id="IPR011006">
    <property type="entry name" value="CheY-like_superfamily"/>
</dbReference>
<dbReference type="Pfam" id="PF21332">
    <property type="entry name" value="AmiR_N"/>
    <property type="match status" value="1"/>
</dbReference>
<dbReference type="AlphaFoldDB" id="A0A4Z1CHT4"/>
<dbReference type="InterPro" id="IPR036388">
    <property type="entry name" value="WH-like_DNA-bd_sf"/>
</dbReference>
<dbReference type="EMBL" id="SRPG01000067">
    <property type="protein sequence ID" value="TGN61856.1"/>
    <property type="molecule type" value="Genomic_DNA"/>
</dbReference>
<dbReference type="Pfam" id="PF03861">
    <property type="entry name" value="ANTAR"/>
    <property type="match status" value="1"/>
</dbReference>
<evidence type="ECO:0000259" key="1">
    <source>
        <dbReference type="PROSITE" id="PS50921"/>
    </source>
</evidence>
<dbReference type="Gene3D" id="1.10.10.10">
    <property type="entry name" value="Winged helix-like DNA-binding domain superfamily/Winged helix DNA-binding domain"/>
    <property type="match status" value="1"/>
</dbReference>